<evidence type="ECO:0000313" key="10">
    <source>
        <dbReference type="Proteomes" id="UP000735302"/>
    </source>
</evidence>
<dbReference type="EMBL" id="BLXT01003024">
    <property type="protein sequence ID" value="GFN99775.1"/>
    <property type="molecule type" value="Genomic_DNA"/>
</dbReference>
<reference evidence="9 10" key="1">
    <citation type="journal article" date="2021" name="Elife">
        <title>Chloroplast acquisition without the gene transfer in kleptoplastic sea slugs, Plakobranchus ocellatus.</title>
        <authorList>
            <person name="Maeda T."/>
            <person name="Takahashi S."/>
            <person name="Yoshida T."/>
            <person name="Shimamura S."/>
            <person name="Takaki Y."/>
            <person name="Nagai Y."/>
            <person name="Toyoda A."/>
            <person name="Suzuki Y."/>
            <person name="Arimoto A."/>
            <person name="Ishii H."/>
            <person name="Satoh N."/>
            <person name="Nishiyama T."/>
            <person name="Hasebe M."/>
            <person name="Maruyama T."/>
            <person name="Minagawa J."/>
            <person name="Obokata J."/>
            <person name="Shigenobu S."/>
        </authorList>
    </citation>
    <scope>NUCLEOTIDE SEQUENCE [LARGE SCALE GENOMIC DNA]</scope>
</reference>
<evidence type="ECO:0000256" key="7">
    <source>
        <dbReference type="ARBA" id="ARBA00023014"/>
    </source>
</evidence>
<dbReference type="PANTHER" id="PTHR10537">
    <property type="entry name" value="DNA PRIMASE LARGE SUBUNIT"/>
    <property type="match status" value="1"/>
</dbReference>
<evidence type="ECO:0000313" key="9">
    <source>
        <dbReference type="EMBL" id="GFN99775.1"/>
    </source>
</evidence>
<organism evidence="9 10">
    <name type="scientific">Plakobranchus ocellatus</name>
    <dbReference type="NCBI Taxonomy" id="259542"/>
    <lineage>
        <taxon>Eukaryota</taxon>
        <taxon>Metazoa</taxon>
        <taxon>Spiralia</taxon>
        <taxon>Lophotrochozoa</taxon>
        <taxon>Mollusca</taxon>
        <taxon>Gastropoda</taxon>
        <taxon>Heterobranchia</taxon>
        <taxon>Euthyneura</taxon>
        <taxon>Panpulmonata</taxon>
        <taxon>Sacoglossa</taxon>
        <taxon>Placobranchoidea</taxon>
        <taxon>Plakobranchidae</taxon>
        <taxon>Plakobranchus</taxon>
    </lineage>
</organism>
<name>A0AAV3ZZ22_9GAST</name>
<evidence type="ECO:0000256" key="2">
    <source>
        <dbReference type="ARBA" id="ARBA00022485"/>
    </source>
</evidence>
<evidence type="ECO:0000256" key="4">
    <source>
        <dbReference type="ARBA" id="ARBA00022705"/>
    </source>
</evidence>
<keyword evidence="2" id="KW-0004">4Fe-4S</keyword>
<keyword evidence="3" id="KW-0639">Primosome</keyword>
<dbReference type="GO" id="GO:0005658">
    <property type="term" value="C:alpha DNA polymerase:primase complex"/>
    <property type="evidence" value="ECO:0007669"/>
    <property type="project" value="TreeGrafter"/>
</dbReference>
<keyword evidence="6" id="KW-0408">Iron</keyword>
<keyword evidence="7" id="KW-0411">Iron-sulfur</keyword>
<dbReference type="Gene3D" id="1.20.930.80">
    <property type="match status" value="1"/>
</dbReference>
<evidence type="ECO:0000256" key="6">
    <source>
        <dbReference type="ARBA" id="ARBA00023004"/>
    </source>
</evidence>
<proteinExistence type="predicted"/>
<evidence type="ECO:0000256" key="1">
    <source>
        <dbReference type="ARBA" id="ARBA00001966"/>
    </source>
</evidence>
<dbReference type="GO" id="GO:0006270">
    <property type="term" value="P:DNA replication initiation"/>
    <property type="evidence" value="ECO:0007669"/>
    <property type="project" value="TreeGrafter"/>
</dbReference>
<dbReference type="Pfam" id="PF04104">
    <property type="entry name" value="DNA_primase_lrg"/>
    <property type="match status" value="1"/>
</dbReference>
<keyword evidence="10" id="KW-1185">Reference proteome</keyword>
<dbReference type="Pfam" id="PF26466">
    <property type="entry name" value="DNA_primase_lrg_N"/>
    <property type="match status" value="1"/>
</dbReference>
<dbReference type="AlphaFoldDB" id="A0AAV3ZZ22"/>
<evidence type="ECO:0000256" key="3">
    <source>
        <dbReference type="ARBA" id="ARBA00022515"/>
    </source>
</evidence>
<dbReference type="InterPro" id="IPR007238">
    <property type="entry name" value="DNA_primase_lsu_euk/arc"/>
</dbReference>
<sequence length="722" mass="81531">MVFYLLPPTGNVPYQKLEEYTLKRLQFLLRLVCCASHKEVQETLQDASTVHQSDCLISGSSKDLISHHMLRLALCEDKDTKTFLSSSELALFKLRVGEMNVKEWECFLRRTTKDLSLLLKSFPPAVNSFLSDLDFLLGILKQECGTWHHTSEKICSLSGQSLHLPFQLALSLVARREVFLTKGLASVPLAKLPEILSEMFQRNMELAMLRARAERVLTQRDPRIRRLCAVVKRVYRLETKASYHISPCLPPLKLSTLWSQAEYFPPCMSNLMNSLRQRHRLKHQDRIQLTLFLKDLGLSLHEALLLWKQEYSKPPAPPVDPSKHGWHGNERRYIYNIRHLYGLEGGKINYRCHSCLSIQGRSLSYMDCGGCPFSVFDEAQTRESLLQLGLDRDTASQVLLLARDKHPGAACASYMRARLKHIEHDRKLNNLRDSVKTNGADLTEETQLGKSTNLCNNRPRTLCRTSVNVCERSSVCPNREKITYGKTSENTLPLHIAKQKSEDCVLNCTDGNILPQGELTCRRLFKRRSRKQAVSELVKRVCWSEQGSSLRINNTLSCGNVIEENSDDSSISNYGIVSHNKAEKNKSVEDTSISNGVIFSCHKAENDKGVEDTSISNGVIVLCDEIENDKSIDCTSYSNGVIFSCDKAENDKSVEDSSISNGVIFSCDNAENDKGVEDISTAKNGNFDKSLELVITKPSDYYRSYIMLLNSLKTSDPKKPSS</sequence>
<feature type="domain" description="DNA primase large subunit C-terminal" evidence="8">
    <location>
        <begin position="261"/>
        <end position="421"/>
    </location>
</feature>
<comment type="cofactor">
    <cofactor evidence="1">
        <name>[4Fe-4S] cluster</name>
        <dbReference type="ChEBI" id="CHEBI:49883"/>
    </cofactor>
</comment>
<protein>
    <submittedName>
        <fullName evidence="9">DNA primase large subunit</fullName>
    </submittedName>
</protein>
<dbReference type="InterPro" id="IPR058560">
    <property type="entry name" value="DNA_primase_C"/>
</dbReference>
<gene>
    <name evidence="9" type="ORF">PoB_002628100</name>
</gene>
<comment type="caution">
    <text evidence="9">The sequence shown here is derived from an EMBL/GenBank/DDBJ whole genome shotgun (WGS) entry which is preliminary data.</text>
</comment>
<dbReference type="GO" id="GO:0006269">
    <property type="term" value="P:DNA replication, synthesis of primer"/>
    <property type="evidence" value="ECO:0007669"/>
    <property type="project" value="UniProtKB-KW"/>
</dbReference>
<evidence type="ECO:0000256" key="5">
    <source>
        <dbReference type="ARBA" id="ARBA00022723"/>
    </source>
</evidence>
<dbReference type="GO" id="GO:0046872">
    <property type="term" value="F:metal ion binding"/>
    <property type="evidence" value="ECO:0007669"/>
    <property type="project" value="UniProtKB-KW"/>
</dbReference>
<keyword evidence="5" id="KW-0479">Metal-binding</keyword>
<dbReference type="GO" id="GO:0051539">
    <property type="term" value="F:4 iron, 4 sulfur cluster binding"/>
    <property type="evidence" value="ECO:0007669"/>
    <property type="project" value="UniProtKB-KW"/>
</dbReference>
<dbReference type="Proteomes" id="UP000735302">
    <property type="component" value="Unassembled WGS sequence"/>
</dbReference>
<keyword evidence="4" id="KW-0235">DNA replication</keyword>
<accession>A0AAV3ZZ22</accession>
<evidence type="ECO:0000259" key="8">
    <source>
        <dbReference type="Pfam" id="PF04104"/>
    </source>
</evidence>
<dbReference type="PANTHER" id="PTHR10537:SF4">
    <property type="entry name" value="DNA PRIMASE LARGE SUBUNIT"/>
    <property type="match status" value="1"/>
</dbReference>